<dbReference type="OrthoDB" id="6778620at2759"/>
<dbReference type="AlphaFoldDB" id="A0A9P0G5Q2"/>
<proteinExistence type="predicted"/>
<accession>A0A9P0G5Q2</accession>
<keyword evidence="2" id="KW-1185">Reference proteome</keyword>
<name>A0A9P0G5Q2_9CUCU</name>
<protein>
    <submittedName>
        <fullName evidence="1">Uncharacterized protein</fullName>
    </submittedName>
</protein>
<dbReference type="EMBL" id="OV651822">
    <property type="protein sequence ID" value="CAH1100908.1"/>
    <property type="molecule type" value="Genomic_DNA"/>
</dbReference>
<dbReference type="Proteomes" id="UP001153636">
    <property type="component" value="Chromosome 10"/>
</dbReference>
<evidence type="ECO:0000313" key="1">
    <source>
        <dbReference type="EMBL" id="CAH1100908.1"/>
    </source>
</evidence>
<reference evidence="1" key="1">
    <citation type="submission" date="2022-01" db="EMBL/GenBank/DDBJ databases">
        <authorList>
            <person name="King R."/>
        </authorList>
    </citation>
    <scope>NUCLEOTIDE SEQUENCE</scope>
</reference>
<sequence length="178" mass="20875">MDENTSSEDETDFENSSNIKQCANKKIIVLSDITLAGPFVRTNHCNAWNKHSRKYKRAREEYQKDAKDQNVNKVTITVDLQKVVMLPRYDTFNDVIFVPRFLDFNETVMPFGTANILNSTAVVWHEALIGRKKKNIIDTFYAFFLTIRDIENVTLWLDNCSTQNKNWTLYCYLKLKLF</sequence>
<organism evidence="1 2">
    <name type="scientific">Psylliodes chrysocephalus</name>
    <dbReference type="NCBI Taxonomy" id="3402493"/>
    <lineage>
        <taxon>Eukaryota</taxon>
        <taxon>Metazoa</taxon>
        <taxon>Ecdysozoa</taxon>
        <taxon>Arthropoda</taxon>
        <taxon>Hexapoda</taxon>
        <taxon>Insecta</taxon>
        <taxon>Pterygota</taxon>
        <taxon>Neoptera</taxon>
        <taxon>Endopterygota</taxon>
        <taxon>Coleoptera</taxon>
        <taxon>Polyphaga</taxon>
        <taxon>Cucujiformia</taxon>
        <taxon>Chrysomeloidea</taxon>
        <taxon>Chrysomelidae</taxon>
        <taxon>Galerucinae</taxon>
        <taxon>Alticini</taxon>
        <taxon>Psylliodes</taxon>
    </lineage>
</organism>
<evidence type="ECO:0000313" key="2">
    <source>
        <dbReference type="Proteomes" id="UP001153636"/>
    </source>
</evidence>
<gene>
    <name evidence="1" type="ORF">PSYICH_LOCUS1458</name>
</gene>